<organism evidence="1 2">
    <name type="scientific">Persea americana</name>
    <name type="common">Avocado</name>
    <dbReference type="NCBI Taxonomy" id="3435"/>
    <lineage>
        <taxon>Eukaryota</taxon>
        <taxon>Viridiplantae</taxon>
        <taxon>Streptophyta</taxon>
        <taxon>Embryophyta</taxon>
        <taxon>Tracheophyta</taxon>
        <taxon>Spermatophyta</taxon>
        <taxon>Magnoliopsida</taxon>
        <taxon>Magnoliidae</taxon>
        <taxon>Laurales</taxon>
        <taxon>Lauraceae</taxon>
        <taxon>Persea</taxon>
    </lineage>
</organism>
<accession>A0ACC2MSG2</accession>
<dbReference type="EMBL" id="CM056809">
    <property type="protein sequence ID" value="KAJ8648670.1"/>
    <property type="molecule type" value="Genomic_DNA"/>
</dbReference>
<dbReference type="Proteomes" id="UP001234297">
    <property type="component" value="Chromosome 1"/>
</dbReference>
<protein>
    <submittedName>
        <fullName evidence="1">Uncharacterized protein</fullName>
    </submittedName>
</protein>
<evidence type="ECO:0000313" key="1">
    <source>
        <dbReference type="EMBL" id="KAJ8648670.1"/>
    </source>
</evidence>
<reference evidence="1 2" key="1">
    <citation type="journal article" date="2022" name="Hortic Res">
        <title>A haplotype resolved chromosomal level avocado genome allows analysis of novel avocado genes.</title>
        <authorList>
            <person name="Nath O."/>
            <person name="Fletcher S.J."/>
            <person name="Hayward A."/>
            <person name="Shaw L.M."/>
            <person name="Masouleh A.K."/>
            <person name="Furtado A."/>
            <person name="Henry R.J."/>
            <person name="Mitter N."/>
        </authorList>
    </citation>
    <scope>NUCLEOTIDE SEQUENCE [LARGE SCALE GENOMIC DNA]</scope>
    <source>
        <strain evidence="2">cv. Hass</strain>
    </source>
</reference>
<name>A0ACC2MSG2_PERAE</name>
<evidence type="ECO:0000313" key="2">
    <source>
        <dbReference type="Proteomes" id="UP001234297"/>
    </source>
</evidence>
<gene>
    <name evidence="1" type="ORF">MRB53_001693</name>
</gene>
<comment type="caution">
    <text evidence="1">The sequence shown here is derived from an EMBL/GenBank/DDBJ whole genome shotgun (WGS) entry which is preliminary data.</text>
</comment>
<keyword evidence="2" id="KW-1185">Reference proteome</keyword>
<sequence length="2517" mass="284501">MERRKEGEAAEEEEIVCLDESFFINDNYQLTTFTFGSQVLQLFCLQSSSTDFDLTGQLVWPGAVLLNDYLSKNVKMLQGLSVIELGSGVGKLHWIDPDVNDPTCLQLYGMDHGEMELGWFNVNNPVHLKSGDLHLTGITGILCSRFCHEVVLTDHNKEVLKILNKNIELHSSSAAPNCAGLVAEKLEWGNDDDMGRIIQRYPSGFDLVLEQLLRLRGGHCKFILAYVSRAKMMDAMVADEAIRHGMKISEVNGTRSVVRNHEGLLAHLYLFHFILFHLSISATGTMYSAISVVTSKVEDAGLSSLFTSLFDKLTPPFLKSLGFLFGVRGEAEKLKSAFSRIQALLNDAEDRQIREELVRLWLRELKDAAYDAEDILDEVEYQVLRSNVEGGQMQTRKRKLTGQVSDLFSSFVSNLNMGPRIEEIRERLEEIESRSNHLHLKVILKSEMLIPGMRHPTSSIIDESIVFGRETDRDKVVGLLTSDDDSSAANLGIQVIPICGMGGLGKTTLAQLAYNDELVVKHFVVKAWVYVSQDFDLMRLTKAIAESVPGSNPHLTNLDAIQVSIKEALKEKRFLLVLDDVWTEDFDDWLKFRAPLMFGARGSRILVTTRSQRVSSNMGTVPTHFLQGLSDDDSWSLFERRAFLEGDSDAHPDLVKIGNEIVNKCKGLPLAVKTLGGLLRSKLEVVDWKSVLESELWDLPEERNDILPALRLSYHHLPAHLKRCFAYSFILLNKKGSDVTGDELILIWIAQGFIQSRGSMQMEEVGREYLDDLCSRSLLNRQEHWPSDYIYTMQDLTHDLARSVLGADFLEMGDGKPDTNVEKVRHLTCQSLGFSTESFKDLYCSKNLRTFSLQAFHHHFLEDHVRTIPADLFINLRHLRILNFRRNHFTELPESIGNLLQLRYLDLSQAFIKRLPKSTTRLYNLQTLILADCIKLVQIPSDLSNLVNLRHLNLHRNHITELPESIGNLLQLRYLDLSETFIKGLPKSTTRLYNLQTLILVGCSQLVELPSDLSNLVNLRHLSLFACPVSIPPRIGRLTSLQKLKEFKAGKEIGYRINELKDMIHLQGSLCISELENVVNVEEAKEAELKNKQKIGELQFKWKSDDGEFQQKSIDEEVLSGLEPHTNLQILKIEGYCGVTFPTWLGDSSFSKLTRVTLYRCRCRFLPPFGQLPSLKYLSFREFYGLKKVGREFCGDGTVKGFPSLEILCFGSMSDLEEWSGLEGDISHVRQIDIRRCSKLRVLPCFPPTLTKVTIYECEKLATVPSVPNICNLTLSGCDERILSSLQSLTSLSSLEISEFPNLTSLPNGVLQSLTALKGLWIRNFHQLKSLSTEVGLQHLTSLRYLEIFGCPELTSIGDEVLPATLRHLEILKCCNLNCLPPGLQNLTSLVILSIVDCPKILSLPEELPTTLEELYISQCPILQENCHEGGEYWLIDALQMLHVQRRRGWTISVFFDSLFKHIIDECKSLIEYLGLLSIFFLILPSSKNPLQTTNKRKRTLSACPLLQSPKLLIAIGRTMDSATSMVAEAALSAFFQHLLDTLAPSFRKSLGLLFGVEKDAKKLKLTHSRIEALLTDAEERQIKEVSVCLWLSDLKHVAYDAEDIFDELEYRALGSKIEDAPIQTRKRKLTDRFRVTRVFSRFSSNFNLGSRIKEIRERLDEIVRESNQFHLRVIPHGPETEMLRMRPPTSSIVDESIVFGREADKAKLVRLLTSDDSLASDSGMQVVPICGMGGLGKTTLAQLIHNDERVMNHFDVSVWVYVSEDFDLFRLTKAIAEFVLPGSAPLLTSLDRIQVSVQNALEGKKFFLVLDDVWNVNCNSWVALRAPLMVAGRGSRILVTTRSHRVSSMMGTVPTYSLRCLSDDDCWSIFKRLAFVEGDSDVHPDLVMIGKEIVNKCKGLPLAVNTLGGLLRSKVNVVDWKSILQSEIWDLAEERDGILPTLRLSYRHLPAHLKRCFEFCSIFPKGSYFYVDELVWSWMAQGFIQSGGSKDMEDIGMEYLADLVSRSLLYYEGSFCRMHDLIHDLARSVLGAYILKVGDGGSHKNAEKVRHLSGACVESFNFKDLYCFKSLRTLRLHGYAFDSVLIIPPDLFVNLRHIRILNLRGQHITELPESIGNLIQLRYLDLSWTMIERLPKSITRLYNLQTLDLTYCSKLVEVPSDFSNLVNLRKIISYGCSASIPFGGLKSFQEHFKVGREIGYRVNELRDMIHLRGSLRISELENVGSVEEAKEAELKNKQKISHLTLEWESHDVDSRQEGIEEEVLNALQPHTNLKELNIRGYCGVRFATWLWDSSFSKLVSISLDTCKCRILPPFGQLPSLESLYLGYLYGLEKVGHEVYGDGMVKGFPSLKLLVFWFMPDLEEWTALEGDMIHVSEIAISNCSKLRVLPDLFPLTLDTLIIRACPLVTEKCKGGEYWNSLASGGAAEKTRPLFNLLDLEIFPLSRSHPHPSMCLQTDSNGDCSSLIKQQNIADLLFSSALQQIPPAFLLLRRWHSPQFLQSSDVSANVGSFAGAST</sequence>
<proteinExistence type="predicted"/>